<feature type="active site" description="Proton donor/acceptor" evidence="3">
    <location>
        <position position="298"/>
    </location>
</feature>
<keyword evidence="7" id="KW-1185">Reference proteome</keyword>
<dbReference type="SUPFAM" id="SSF53187">
    <property type="entry name" value="Zn-dependent exopeptidases"/>
    <property type="match status" value="1"/>
</dbReference>
<dbReference type="AlphaFoldDB" id="A0A368KGS8"/>
<dbReference type="GO" id="GO:0004181">
    <property type="term" value="F:metallocarboxypeptidase activity"/>
    <property type="evidence" value="ECO:0007669"/>
    <property type="project" value="InterPro"/>
</dbReference>
<dbReference type="OrthoDB" id="9767214at2"/>
<dbReference type="EMBL" id="QFWQ01000003">
    <property type="protein sequence ID" value="RCS31111.1"/>
    <property type="molecule type" value="Genomic_DNA"/>
</dbReference>
<comment type="caution">
    <text evidence="6">The sequence shown here is derived from an EMBL/GenBank/DDBJ whole genome shotgun (WGS) entry which is preliminary data.</text>
</comment>
<dbReference type="CDD" id="cd06241">
    <property type="entry name" value="M14-like"/>
    <property type="match status" value="1"/>
</dbReference>
<dbReference type="PANTHER" id="PTHR11705:SF145">
    <property type="entry name" value="PEPTIDASE M14 CARBOXYPEPTIDASE A DOMAIN-CONTAINING PROTEIN"/>
    <property type="match status" value="1"/>
</dbReference>
<dbReference type="GO" id="GO:0005615">
    <property type="term" value="C:extracellular space"/>
    <property type="evidence" value="ECO:0007669"/>
    <property type="project" value="TreeGrafter"/>
</dbReference>
<name>A0A368KGS8_9GAMM</name>
<accession>A0A368KGS8</accession>
<evidence type="ECO:0000256" key="1">
    <source>
        <dbReference type="ARBA" id="ARBA00001947"/>
    </source>
</evidence>
<dbReference type="RefSeq" id="WP_114341189.1">
    <property type="nucleotide sequence ID" value="NZ_QFWQ01000003.1"/>
</dbReference>
<dbReference type="GO" id="GO:0006508">
    <property type="term" value="P:proteolysis"/>
    <property type="evidence" value="ECO:0007669"/>
    <property type="project" value="InterPro"/>
</dbReference>
<feature type="signal peptide" evidence="4">
    <location>
        <begin position="1"/>
        <end position="21"/>
    </location>
</feature>
<keyword evidence="4" id="KW-0732">Signal</keyword>
<reference evidence="6 7" key="1">
    <citation type="submission" date="2018-05" db="EMBL/GenBank/DDBJ databases">
        <title>Draft genome sequence of Rhodanobacter denitrificans Yn1 isolated from gold copper mine.</title>
        <authorList>
            <person name="Yang N."/>
            <person name="Mazhar H.S."/>
            <person name="Rensing C."/>
        </authorList>
    </citation>
    <scope>NUCLEOTIDE SEQUENCE [LARGE SCALE GENOMIC DNA]</scope>
    <source>
        <strain evidence="6 7">Yn1</strain>
    </source>
</reference>
<evidence type="ECO:0000256" key="4">
    <source>
        <dbReference type="SAM" id="SignalP"/>
    </source>
</evidence>
<feature type="domain" description="Peptidase M14" evidence="5">
    <location>
        <begin position="40"/>
        <end position="323"/>
    </location>
</feature>
<evidence type="ECO:0000313" key="6">
    <source>
        <dbReference type="EMBL" id="RCS31111.1"/>
    </source>
</evidence>
<protein>
    <submittedName>
        <fullName evidence="6">Peptidase M14</fullName>
    </submittedName>
</protein>
<evidence type="ECO:0000256" key="2">
    <source>
        <dbReference type="ARBA" id="ARBA00005988"/>
    </source>
</evidence>
<proteinExistence type="inferred from homology"/>
<dbReference type="PROSITE" id="PS52035">
    <property type="entry name" value="PEPTIDASE_M14"/>
    <property type="match status" value="1"/>
</dbReference>
<evidence type="ECO:0000259" key="5">
    <source>
        <dbReference type="PROSITE" id="PS52035"/>
    </source>
</evidence>
<comment type="similarity">
    <text evidence="2 3">Belongs to the peptidase M14 family.</text>
</comment>
<feature type="chain" id="PRO_5016952173" evidence="4">
    <location>
        <begin position="22"/>
        <end position="613"/>
    </location>
</feature>
<dbReference type="Proteomes" id="UP000252387">
    <property type="component" value="Unassembled WGS sequence"/>
</dbReference>
<dbReference type="PANTHER" id="PTHR11705">
    <property type="entry name" value="PROTEASE FAMILY M14 CARBOXYPEPTIDASE A,B"/>
    <property type="match status" value="1"/>
</dbReference>
<comment type="cofactor">
    <cofactor evidence="1">
        <name>Zn(2+)</name>
        <dbReference type="ChEBI" id="CHEBI:29105"/>
    </cofactor>
</comment>
<sequence>MNLRCVLWSALLGVVSLSVHAASLAATDWTTPAEAAQFRTTPSYAETLRYLERLQQAAPGVIRLETFGSTPEGRPMTVVVASADGMFDPAAARAAHKPVVLLQAGIHPGEIEGKDAGLMLLRDIAVSGKYPHLLDHVVLVYIPVFSVDGHENTSPYHRINQNGPASMGFRGQSQYLNLNRDYIKADAPEMRVWLKLWQKWLPDFLIDVHTTDGADYRYDLTWYTEDPHKLDPAVSAWQQDAIVDHAIPAYEKRGHLASIYLEFKDGRDPRLGLVNFGSGPRFSTGYAALQNRPALLVETHMLKPYATRVHAVYDLVELMLEQIGAHPAALLAATAKADAGTIARAGEANARVALTFKPDPQPTKFELKGYAFTLSHSDISGSEWIRYDPHTPKNYTIDNWNGLLPDISVAPPAAYVVPAQWTTIIDRLDAHGIRYRRTDRPLTIRAEGYQLDDPKWASQPFEGHLMLRDFSLHAVPREVTLPAGSAIVPLDQRAANVAIELLEPQAPDSLLHWGYLDAVFEAKEYGEPRVVEQLARDMLAEAPALKAAFERKLHDDPAFAADSRARLAFFFERSPWYATQHVGAYPVLRLDAAQLQQLPAPRHPPAGRGNPDL</sequence>
<dbReference type="InterPro" id="IPR000834">
    <property type="entry name" value="Peptidase_M14"/>
</dbReference>
<dbReference type="GO" id="GO:0008270">
    <property type="term" value="F:zinc ion binding"/>
    <property type="evidence" value="ECO:0007669"/>
    <property type="project" value="InterPro"/>
</dbReference>
<evidence type="ECO:0000256" key="3">
    <source>
        <dbReference type="PROSITE-ProRule" id="PRU01379"/>
    </source>
</evidence>
<organism evidence="6 7">
    <name type="scientific">Rhodanobacter denitrificans</name>
    <dbReference type="NCBI Taxonomy" id="666685"/>
    <lineage>
        <taxon>Bacteria</taxon>
        <taxon>Pseudomonadati</taxon>
        <taxon>Pseudomonadota</taxon>
        <taxon>Gammaproteobacteria</taxon>
        <taxon>Lysobacterales</taxon>
        <taxon>Rhodanobacteraceae</taxon>
        <taxon>Rhodanobacter</taxon>
    </lineage>
</organism>
<dbReference type="Pfam" id="PF00246">
    <property type="entry name" value="Peptidase_M14"/>
    <property type="match status" value="1"/>
</dbReference>
<gene>
    <name evidence="6" type="ORF">DEO45_05060</name>
</gene>
<evidence type="ECO:0000313" key="7">
    <source>
        <dbReference type="Proteomes" id="UP000252387"/>
    </source>
</evidence>
<dbReference type="Gene3D" id="3.40.630.10">
    <property type="entry name" value="Zn peptidases"/>
    <property type="match status" value="1"/>
</dbReference>